<organism evidence="3 4">
    <name type="scientific">Roseimaritima ulvae</name>
    <dbReference type="NCBI Taxonomy" id="980254"/>
    <lineage>
        <taxon>Bacteria</taxon>
        <taxon>Pseudomonadati</taxon>
        <taxon>Planctomycetota</taxon>
        <taxon>Planctomycetia</taxon>
        <taxon>Pirellulales</taxon>
        <taxon>Pirellulaceae</taxon>
        <taxon>Roseimaritima</taxon>
    </lineage>
</organism>
<dbReference type="InterPro" id="IPR004547">
    <property type="entry name" value="Glucosamine6P_isomerase"/>
</dbReference>
<dbReference type="KEGG" id="rul:UC8_36440"/>
<dbReference type="InterPro" id="IPR024078">
    <property type="entry name" value="LmbE-like_dom_sf"/>
</dbReference>
<dbReference type="Pfam" id="PF02585">
    <property type="entry name" value="PIG-L"/>
    <property type="match status" value="1"/>
</dbReference>
<dbReference type="Gene3D" id="3.40.50.1360">
    <property type="match status" value="1"/>
</dbReference>
<dbReference type="SUPFAM" id="SSF100950">
    <property type="entry name" value="NagB/RpiA/CoA transferase-like"/>
    <property type="match status" value="1"/>
</dbReference>
<dbReference type="InterPro" id="IPR003737">
    <property type="entry name" value="GlcNAc_PI_deacetylase-related"/>
</dbReference>
<sequence>MKASVPLDSKDGYPDQPVAAPVPGTMVDTFVFDRSDQLATHVAQIIAGEVRQRSALGQRTVIGVATGSTPAGTYRELIRLHSEEGLDLSGVVLFLLGEYVGLPPDSPQSHARWIAQHLTDHVNIAAENIHVPDVSGSTEEVEAACRRHEDALLAVGGLDMVICGIGRNGHLAFNEPFSVRNSRTRLCTLDPVTRRAAASDFFGLEYVPTHAVTMGMATLLEARTILLLAIGEHKANIVRDAFEGPPTDRVPASYLQEHPGASLFLDQPAAGMLTGIVAPWQLGNIQWNDDLIKRAVLWLCEQTGKALLKLDDADFRDHDLHQLVRHHGPAQRLAHRVFRWMMDTIEYHPAGRDPKVCLCFSPHPDDDVISMGGTLIRLNHDGHKTHIAYMTSGNIAVFDHDAMQIADLVTEYHRLFNIDPAVSQTIKQEVENALKQKQPGQPDAPEIQKIKGLIRWSEARAGGKYVGCVEENLHFLDLPFYRTGTVHKRPVGEEDIQIIIELLRRVQPDVAFVAGDLADPHGTHRVCAQAILKAIDQLRSLGEKIPEVLLYRGAWQEYALHEIEIAVPLSPDDMATKRKAIFMHESQKDEALFPGSDPREFWQRAEDRNRMTADGYNQLGLPEYFSMEAFTRWDGKPV</sequence>
<dbReference type="InterPro" id="IPR037171">
    <property type="entry name" value="NagB/RpiA_transferase-like"/>
</dbReference>
<dbReference type="Proteomes" id="UP000325286">
    <property type="component" value="Chromosome"/>
</dbReference>
<gene>
    <name evidence="3" type="primary">nagB_2</name>
    <name evidence="3" type="ORF">UC8_36440</name>
</gene>
<evidence type="ECO:0000259" key="2">
    <source>
        <dbReference type="Pfam" id="PF01182"/>
    </source>
</evidence>
<dbReference type="Gene3D" id="3.40.50.10320">
    <property type="entry name" value="LmbE-like"/>
    <property type="match status" value="1"/>
</dbReference>
<dbReference type="GO" id="GO:0006044">
    <property type="term" value="P:N-acetylglucosamine metabolic process"/>
    <property type="evidence" value="ECO:0007669"/>
    <property type="project" value="InterPro"/>
</dbReference>
<dbReference type="InterPro" id="IPR052960">
    <property type="entry name" value="GlcN6P_deaminase-like"/>
</dbReference>
<proteinExistence type="predicted"/>
<feature type="region of interest" description="Disordered" evidence="1">
    <location>
        <begin position="1"/>
        <end position="20"/>
    </location>
</feature>
<dbReference type="AlphaFoldDB" id="A0A5B9QRG4"/>
<dbReference type="PANTHER" id="PTHR42892">
    <property type="entry name" value="GLUCOSAMINE-6-PHOSPHATE DEAMINASE-LIKE PROTEIN BT_0258-RELATED"/>
    <property type="match status" value="1"/>
</dbReference>
<dbReference type="GO" id="GO:0005975">
    <property type="term" value="P:carbohydrate metabolic process"/>
    <property type="evidence" value="ECO:0007669"/>
    <property type="project" value="InterPro"/>
</dbReference>
<dbReference type="RefSeq" id="WP_084427164.1">
    <property type="nucleotide sequence ID" value="NZ_CP042914.1"/>
</dbReference>
<feature type="domain" description="Glucosamine/galactosamine-6-phosphate isomerase" evidence="2">
    <location>
        <begin position="35"/>
        <end position="257"/>
    </location>
</feature>
<keyword evidence="4" id="KW-1185">Reference proteome</keyword>
<name>A0A5B9QRG4_9BACT</name>
<dbReference type="EC" id="3.5.99.6" evidence="3"/>
<accession>A0A5B9QRG4</accession>
<dbReference type="Pfam" id="PF01182">
    <property type="entry name" value="Glucosamine_iso"/>
    <property type="match status" value="1"/>
</dbReference>
<dbReference type="EMBL" id="CP042914">
    <property type="protein sequence ID" value="QEG41618.1"/>
    <property type="molecule type" value="Genomic_DNA"/>
</dbReference>
<dbReference type="GO" id="GO:0004342">
    <property type="term" value="F:glucosamine-6-phosphate deaminase activity"/>
    <property type="evidence" value="ECO:0007669"/>
    <property type="project" value="UniProtKB-EC"/>
</dbReference>
<protein>
    <submittedName>
        <fullName evidence="3">Glucosamine-6-phosphate deaminase 1</fullName>
        <ecNumber evidence="3">3.5.99.6</ecNumber>
    </submittedName>
</protein>
<dbReference type="NCBIfam" id="NF002557">
    <property type="entry name" value="PRK02122.1"/>
    <property type="match status" value="1"/>
</dbReference>
<evidence type="ECO:0000313" key="3">
    <source>
        <dbReference type="EMBL" id="QEG41618.1"/>
    </source>
</evidence>
<dbReference type="PANTHER" id="PTHR42892:SF1">
    <property type="entry name" value="GLUCOSAMINE-6-PHOSPHATE ISOMERASE"/>
    <property type="match status" value="1"/>
</dbReference>
<dbReference type="SUPFAM" id="SSF102588">
    <property type="entry name" value="LmbE-like"/>
    <property type="match status" value="1"/>
</dbReference>
<reference evidence="3 4" key="1">
    <citation type="submission" date="2019-08" db="EMBL/GenBank/DDBJ databases">
        <title>Deep-cultivation of Planctomycetes and their phenomic and genomic characterization uncovers novel biology.</title>
        <authorList>
            <person name="Wiegand S."/>
            <person name="Jogler M."/>
            <person name="Boedeker C."/>
            <person name="Pinto D."/>
            <person name="Vollmers J."/>
            <person name="Rivas-Marin E."/>
            <person name="Kohn T."/>
            <person name="Peeters S.H."/>
            <person name="Heuer A."/>
            <person name="Rast P."/>
            <person name="Oberbeckmann S."/>
            <person name="Bunk B."/>
            <person name="Jeske O."/>
            <person name="Meyerdierks A."/>
            <person name="Storesund J.E."/>
            <person name="Kallscheuer N."/>
            <person name="Luecker S."/>
            <person name="Lage O.M."/>
            <person name="Pohl T."/>
            <person name="Merkel B.J."/>
            <person name="Hornburger P."/>
            <person name="Mueller R.-W."/>
            <person name="Bruemmer F."/>
            <person name="Labrenz M."/>
            <person name="Spormann A.M."/>
            <person name="Op den Camp H."/>
            <person name="Overmann J."/>
            <person name="Amann R."/>
            <person name="Jetten M.S.M."/>
            <person name="Mascher T."/>
            <person name="Medema M.H."/>
            <person name="Devos D.P."/>
            <person name="Kaster A.-K."/>
            <person name="Ovreas L."/>
            <person name="Rohde M."/>
            <person name="Galperin M.Y."/>
            <person name="Jogler C."/>
        </authorList>
    </citation>
    <scope>NUCLEOTIDE SEQUENCE [LARGE SCALE GENOMIC DNA]</scope>
    <source>
        <strain evidence="3 4">UC8</strain>
    </source>
</reference>
<keyword evidence="3" id="KW-0378">Hydrolase</keyword>
<dbReference type="CDD" id="cd01399">
    <property type="entry name" value="GlcN6P_deaminase"/>
    <property type="match status" value="1"/>
</dbReference>
<evidence type="ECO:0000313" key="4">
    <source>
        <dbReference type="Proteomes" id="UP000325286"/>
    </source>
</evidence>
<evidence type="ECO:0000256" key="1">
    <source>
        <dbReference type="SAM" id="MobiDB-lite"/>
    </source>
</evidence>
<dbReference type="InterPro" id="IPR006148">
    <property type="entry name" value="Glc/Gal-6P_isomerase"/>
</dbReference>